<dbReference type="SUPFAM" id="SSF53300">
    <property type="entry name" value="vWA-like"/>
    <property type="match status" value="1"/>
</dbReference>
<dbReference type="SMART" id="SM00327">
    <property type="entry name" value="VWA"/>
    <property type="match status" value="1"/>
</dbReference>
<dbReference type="Proteomes" id="UP000193926">
    <property type="component" value="Unassembled WGS sequence"/>
</dbReference>
<dbReference type="Pfam" id="PF13519">
    <property type="entry name" value="VWA_2"/>
    <property type="match status" value="1"/>
</dbReference>
<dbReference type="InterPro" id="IPR036465">
    <property type="entry name" value="vWFA_dom_sf"/>
</dbReference>
<dbReference type="Gene3D" id="3.40.50.410">
    <property type="entry name" value="von Willebrand factor, type A domain"/>
    <property type="match status" value="1"/>
</dbReference>
<feature type="domain" description="VWFA" evidence="1">
    <location>
        <begin position="1"/>
        <end position="176"/>
    </location>
</feature>
<dbReference type="InterPro" id="IPR002035">
    <property type="entry name" value="VWF_A"/>
</dbReference>
<keyword evidence="3" id="KW-1185">Reference proteome</keyword>
<gene>
    <name evidence="2" type="ORF">MGEO_00700</name>
</gene>
<evidence type="ECO:0000259" key="1">
    <source>
        <dbReference type="PROSITE" id="PS50234"/>
    </source>
</evidence>
<accession>A0A1X4NQ87</accession>
<dbReference type="AlphaFoldDB" id="A0A1X4NQ87"/>
<evidence type="ECO:0000313" key="3">
    <source>
        <dbReference type="Proteomes" id="UP000193926"/>
    </source>
</evidence>
<dbReference type="EMBL" id="JFKC01000001">
    <property type="protein sequence ID" value="OSQ53119.1"/>
    <property type="molecule type" value="Genomic_DNA"/>
</dbReference>
<proteinExistence type="predicted"/>
<evidence type="ECO:0000313" key="2">
    <source>
        <dbReference type="EMBL" id="OSQ53119.1"/>
    </source>
</evidence>
<name>A0A1X4NQ87_9RHOB</name>
<comment type="caution">
    <text evidence="2">The sequence shown here is derived from an EMBL/GenBank/DDBJ whole genome shotgun (WGS) entry which is preliminary data.</text>
</comment>
<sequence length="805" mass="85696">MDGSGSMWGQVDGVAKITIAQQVVGNLLTDFPAEQGLGLTVYGHRERGECTDIETVVPPSPGTAAQISNAVNAIKPLGKTPMTDAVIAAAEALRYTEEKATVILVSDGVETCNPDPCAAARLLEEAGIDFTAHVIGFDVGSDPEALAQMQCIAEETGGQFLTADTADQLTDALTQVAVAEPEPEPEPALVPTTLTAVIEATETLVPGPVLWDLSGGTDIILDDAQGNPLTLDLAEGSYTATAYSTALETELSRQFVAIGDSATVQIAFPEPQETARIIAPAEAVAGSTIEVGWDGPDGKEDYIGIGLSDADGGEQWHNWSYTSEGNPVSLLVPPTTGPHKIRYFKRDGREAIGEADIMVTPASASLTALAEAPAGSKISVEWTGPNYHEDYIGIGKVGAAGGERWENWVYVEAGSPVTLTVPPEPGSYEITYFMRQNRTPLTTVAFTATDVSARIVAPSEAVAGSTIEVGWSGPDYKEDYIGIGRVDATGGERWENWTYTSEGSPLDLVMPAEPGEYLITYFQRQDRTPLVSAPITLSAVAASLRAPEKATVGSAIQVEWTGPDYHEDYIGVGKVDATGGERWENWSYTRDGSPLNLTMPVTPGEYLITYFQRQDRTPLISIPITLTPVEVTLSAPNEAVAGATIKVDWTGPDYHEDYIGIGKIDATGGAQWQNWAYTRDGSPADLTVPPVPGSYLIRYFLRQDRSAVTEIPITVTAADASLIAPSAASPGSTIEIGWTGPDYHEDYIGIGPVGATGGAQWQSWAYTRDGNPATLTVPETPGEYVVQYFMRQDRTGIAEVPLKVE</sequence>
<dbReference type="PROSITE" id="PS50234">
    <property type="entry name" value="VWFA"/>
    <property type="match status" value="1"/>
</dbReference>
<reference evidence="2 3" key="1">
    <citation type="submission" date="2014-03" db="EMBL/GenBank/DDBJ databases">
        <title>The draft genome sequence of Marivita geojedonensis KCTC 23882.</title>
        <authorList>
            <person name="Lai Q."/>
            <person name="Shao Z."/>
        </authorList>
    </citation>
    <scope>NUCLEOTIDE SEQUENCE [LARGE SCALE GENOMIC DNA]</scope>
    <source>
        <strain evidence="2 3">DPG-138</strain>
    </source>
</reference>
<organism evidence="2 3">
    <name type="scientific">Marivita geojedonensis</name>
    <dbReference type="NCBI Taxonomy" id="1123756"/>
    <lineage>
        <taxon>Bacteria</taxon>
        <taxon>Pseudomonadati</taxon>
        <taxon>Pseudomonadota</taxon>
        <taxon>Alphaproteobacteria</taxon>
        <taxon>Rhodobacterales</taxon>
        <taxon>Roseobacteraceae</taxon>
        <taxon>Marivita</taxon>
    </lineage>
</organism>
<protein>
    <recommendedName>
        <fullName evidence="1">VWFA domain-containing protein</fullName>
    </recommendedName>
</protein>
<dbReference type="STRING" id="1123756.MGEO_00700"/>